<feature type="compositionally biased region" description="Basic residues" evidence="1">
    <location>
        <begin position="1"/>
        <end position="10"/>
    </location>
</feature>
<evidence type="ECO:0000313" key="3">
    <source>
        <dbReference type="Proteomes" id="UP000193648"/>
    </source>
</evidence>
<evidence type="ECO:0008006" key="4">
    <source>
        <dbReference type="Google" id="ProtNLM"/>
    </source>
</evidence>
<dbReference type="OrthoDB" id="2404855at2759"/>
<feature type="non-terminal residue" evidence="2">
    <location>
        <position position="888"/>
    </location>
</feature>
<dbReference type="EMBL" id="MCFF01000004">
    <property type="protein sequence ID" value="ORZ27222.1"/>
    <property type="molecule type" value="Genomic_DNA"/>
</dbReference>
<keyword evidence="3" id="KW-1185">Reference proteome</keyword>
<gene>
    <name evidence="2" type="ORF">BCR41DRAFT_346512</name>
</gene>
<dbReference type="InParanoid" id="A0A1Y2H2E7"/>
<reference evidence="2 3" key="1">
    <citation type="submission" date="2016-07" db="EMBL/GenBank/DDBJ databases">
        <title>Pervasive Adenine N6-methylation of Active Genes in Fungi.</title>
        <authorList>
            <consortium name="DOE Joint Genome Institute"/>
            <person name="Mondo S.J."/>
            <person name="Dannebaum R.O."/>
            <person name="Kuo R.C."/>
            <person name="Labutti K."/>
            <person name="Haridas S."/>
            <person name="Kuo A."/>
            <person name="Salamov A."/>
            <person name="Ahrendt S.R."/>
            <person name="Lipzen A."/>
            <person name="Sullivan W."/>
            <person name="Andreopoulos W.B."/>
            <person name="Clum A."/>
            <person name="Lindquist E."/>
            <person name="Daum C."/>
            <person name="Ramamoorthy G.K."/>
            <person name="Gryganskyi A."/>
            <person name="Culley D."/>
            <person name="Magnuson J.K."/>
            <person name="James T.Y."/>
            <person name="O'Malley M.A."/>
            <person name="Stajich J.E."/>
            <person name="Spatafora J.W."/>
            <person name="Visel A."/>
            <person name="Grigoriev I.V."/>
        </authorList>
    </citation>
    <scope>NUCLEOTIDE SEQUENCE [LARGE SCALE GENOMIC DNA]</scope>
    <source>
        <strain evidence="2 3">NRRL 3116</strain>
    </source>
</reference>
<sequence length="888" mass="100497">MTTAPLRRHNGNSTTRTSDTNTVEATDPIILITLSTSSTPTMAVKTHQRRATIFEIYLIQSKICRFLTVRDIRRCTFVSRDFHTAFQPYLWRHLTLNRRSKINRLKTPIAQAALRQYAPFVETITTRFADAWILFYSDPNTLASSMSMTQINANGSVDNPRLQTGCTRNKVYGSSNSNNSGIGGKGNGKPNPYRIVFPNLRAIHSLDLVNRPNSKEANRRKMHLLLPLLDPEVVPKLQSLKVTHINFEDPFVFLETILRIERLVNYGFGNNKAMATTTTNKDKSVEKTKAIEDDDGNRDGNGGGKKTTQTTTAVSAWRDGATLQELYNKQADFNISCEGFRRTLEIIAGSVEVLFLGAMCQRVVDILDEKIVVGLQAVREGRQSDVQGGLPSASAPSALLLSSTEELNQPADRSIGYPWQSVVVAALSSIGSFYLGAPPLQTRQFASVSQIYCLRELDLGIMTLDDGTRSIFEFLQRCTYLERLTTPTFFPQNIERLIELTRTRWSYLRHLWLKAYCAQDGLLSRLLWVIGHQWRENRLHQRQEQGRKCRRRYKKAQEEGVLRVSGLGGEEEEGEEEEEEELSEASTGDENYDEVDENSDHYDEIHPITGERLQFSRGLETFKTTFSTSAYPLTVGVLLTCHSHTLVTLTIAGSKMFEGRALHRVLCVCRKLEVVEAMSRLDRDSYKWLEMTDTILEVENMRIPASAIVSEPTIAGINEAIETTGAVKAKETQAALQEGENAFADRSGKMEWPVEEWVCKKLRVLHLRYLDFDAAYDWIVGFPKELTTQLSKLHHLEDLRVGRVIKGGAPIVPRSMVILNIRLQAGVLGSEQEIKVMKESVSFLLQELGANVKGLKRLELRGLKSLIELQEIREVRKRAWKKMEWVQF</sequence>
<feature type="region of interest" description="Disordered" evidence="1">
    <location>
        <begin position="278"/>
        <end position="311"/>
    </location>
</feature>
<name>A0A1Y2H2E7_9FUNG</name>
<comment type="caution">
    <text evidence="2">The sequence shown here is derived from an EMBL/GenBank/DDBJ whole genome shotgun (WGS) entry which is preliminary data.</text>
</comment>
<organism evidence="2 3">
    <name type="scientific">Lobosporangium transversale</name>
    <dbReference type="NCBI Taxonomy" id="64571"/>
    <lineage>
        <taxon>Eukaryota</taxon>
        <taxon>Fungi</taxon>
        <taxon>Fungi incertae sedis</taxon>
        <taxon>Mucoromycota</taxon>
        <taxon>Mortierellomycotina</taxon>
        <taxon>Mortierellomycetes</taxon>
        <taxon>Mortierellales</taxon>
        <taxon>Mortierellaceae</taxon>
        <taxon>Lobosporangium</taxon>
    </lineage>
</organism>
<feature type="compositionally biased region" description="Acidic residues" evidence="1">
    <location>
        <begin position="569"/>
        <end position="583"/>
    </location>
</feature>
<accession>A0A1Y2H2E7</accession>
<dbReference type="SUPFAM" id="SSF81383">
    <property type="entry name" value="F-box domain"/>
    <property type="match status" value="1"/>
</dbReference>
<evidence type="ECO:0000313" key="2">
    <source>
        <dbReference type="EMBL" id="ORZ27222.1"/>
    </source>
</evidence>
<dbReference type="Proteomes" id="UP000193648">
    <property type="component" value="Unassembled WGS sequence"/>
</dbReference>
<feature type="region of interest" description="Disordered" evidence="1">
    <location>
        <begin position="1"/>
        <end position="20"/>
    </location>
</feature>
<dbReference type="RefSeq" id="XP_021884949.1">
    <property type="nucleotide sequence ID" value="XM_022022909.1"/>
</dbReference>
<feature type="compositionally biased region" description="Basic and acidic residues" evidence="1">
    <location>
        <begin position="280"/>
        <end position="291"/>
    </location>
</feature>
<feature type="compositionally biased region" description="Polar residues" evidence="1">
    <location>
        <begin position="11"/>
        <end position="20"/>
    </location>
</feature>
<dbReference type="GeneID" id="33564753"/>
<proteinExistence type="predicted"/>
<dbReference type="InterPro" id="IPR036047">
    <property type="entry name" value="F-box-like_dom_sf"/>
</dbReference>
<feature type="region of interest" description="Disordered" evidence="1">
    <location>
        <begin position="564"/>
        <end position="597"/>
    </location>
</feature>
<evidence type="ECO:0000256" key="1">
    <source>
        <dbReference type="SAM" id="MobiDB-lite"/>
    </source>
</evidence>
<protein>
    <recommendedName>
        <fullName evidence="4">F-box domain-containing protein</fullName>
    </recommendedName>
</protein>
<dbReference type="AlphaFoldDB" id="A0A1Y2H2E7"/>